<organism evidence="1 2">
    <name type="scientific">Volucribacter amazonae</name>
    <dbReference type="NCBI Taxonomy" id="256731"/>
    <lineage>
        <taxon>Bacteria</taxon>
        <taxon>Pseudomonadati</taxon>
        <taxon>Pseudomonadota</taxon>
        <taxon>Gammaproteobacteria</taxon>
        <taxon>Pasteurellales</taxon>
        <taxon>Pasteurellaceae</taxon>
        <taxon>Volucribacter</taxon>
    </lineage>
</organism>
<reference evidence="1" key="1">
    <citation type="submission" date="2016-03" db="EMBL/GenBank/DDBJ databases">
        <title>Co-evolution between Pasteurellaceae and their hosts.</title>
        <authorList>
            <person name="Hansen M.J."/>
            <person name="Bojesen A.M."/>
            <person name="Planet P."/>
        </authorList>
    </citation>
    <scope>NUCLEOTIDE SEQUENCE</scope>
    <source>
        <strain evidence="1">146/S8/89</strain>
    </source>
</reference>
<comment type="caution">
    <text evidence="1">The sequence shown here is derived from an EMBL/GenBank/DDBJ whole genome shotgun (WGS) entry which is preliminary data.</text>
</comment>
<name>A0A9X4PFB1_9PAST</name>
<sequence>MIKLINEIREISFKNVYLKTGNEEIASYLSDDFELIAKSLFLNKDNWIITHLWKPYLQSKIYIE</sequence>
<dbReference type="Proteomes" id="UP001155500">
    <property type="component" value="Unassembled WGS sequence"/>
</dbReference>
<gene>
    <name evidence="1" type="ORF">A6A20_11425</name>
</gene>
<proteinExistence type="predicted"/>
<dbReference type="EMBL" id="LWID01000001">
    <property type="protein sequence ID" value="MDG6896209.1"/>
    <property type="molecule type" value="Genomic_DNA"/>
</dbReference>
<accession>A0A9X4PFB1</accession>
<dbReference type="AlphaFoldDB" id="A0A9X4PFB1"/>
<keyword evidence="2" id="KW-1185">Reference proteome</keyword>
<evidence type="ECO:0000313" key="2">
    <source>
        <dbReference type="Proteomes" id="UP001155500"/>
    </source>
</evidence>
<protein>
    <submittedName>
        <fullName evidence="1">Uncharacterized protein</fullName>
    </submittedName>
</protein>
<evidence type="ECO:0000313" key="1">
    <source>
        <dbReference type="EMBL" id="MDG6896209.1"/>
    </source>
</evidence>